<reference evidence="1" key="1">
    <citation type="submission" date="2022-04" db="EMBL/GenBank/DDBJ databases">
        <title>Genome of the entomopathogenic fungus Entomophthora muscae.</title>
        <authorList>
            <person name="Elya C."/>
            <person name="Lovett B.R."/>
            <person name="Lee E."/>
            <person name="Macias A.M."/>
            <person name="Hajek A.E."/>
            <person name="De Bivort B.L."/>
            <person name="Kasson M.T."/>
            <person name="De Fine Licht H.H."/>
            <person name="Stajich J.E."/>
        </authorList>
    </citation>
    <scope>NUCLEOTIDE SEQUENCE</scope>
    <source>
        <strain evidence="1">Berkeley</strain>
    </source>
</reference>
<gene>
    <name evidence="1" type="ORF">DSO57_1034965</name>
</gene>
<name>A0ACC2TYB5_9FUNG</name>
<dbReference type="EMBL" id="QTSX02001720">
    <property type="protein sequence ID" value="KAJ9079476.1"/>
    <property type="molecule type" value="Genomic_DNA"/>
</dbReference>
<accession>A0ACC2TYB5</accession>
<evidence type="ECO:0000313" key="2">
    <source>
        <dbReference type="Proteomes" id="UP001165960"/>
    </source>
</evidence>
<organism evidence="1 2">
    <name type="scientific">Entomophthora muscae</name>
    <dbReference type="NCBI Taxonomy" id="34485"/>
    <lineage>
        <taxon>Eukaryota</taxon>
        <taxon>Fungi</taxon>
        <taxon>Fungi incertae sedis</taxon>
        <taxon>Zoopagomycota</taxon>
        <taxon>Entomophthoromycotina</taxon>
        <taxon>Entomophthoromycetes</taxon>
        <taxon>Entomophthorales</taxon>
        <taxon>Entomophthoraceae</taxon>
        <taxon>Entomophthora</taxon>
    </lineage>
</organism>
<dbReference type="Proteomes" id="UP001165960">
    <property type="component" value="Unassembled WGS sequence"/>
</dbReference>
<comment type="caution">
    <text evidence="1">The sequence shown here is derived from an EMBL/GenBank/DDBJ whole genome shotgun (WGS) entry which is preliminary data.</text>
</comment>
<protein>
    <submittedName>
        <fullName evidence="1">Uncharacterized protein</fullName>
    </submittedName>
</protein>
<proteinExistence type="predicted"/>
<sequence>MYRFILSLATVGLVASADLASCVSNNQTPDCAKLSVDDATINTTLDGICGKDVSIVGCSIRAACSRNATATYCSPFSLWADICASDYAADERCKTYTGLCSTGSVVEQCSKDKPLPKIVSSRSVATSLSTICSDPGHKMPACVDVTCPKEKGKDGLYACDMLANLREVCLTMDSMGECRGWKAMCESSDHFAPACKHSELPPPKSKSSATTALPISTALLLVSLLSLN</sequence>
<evidence type="ECO:0000313" key="1">
    <source>
        <dbReference type="EMBL" id="KAJ9079476.1"/>
    </source>
</evidence>
<keyword evidence="2" id="KW-1185">Reference proteome</keyword>